<accession>A0ACC3Z7X1</accession>
<protein>
    <submittedName>
        <fullName evidence="1">IroE protein</fullName>
    </submittedName>
</protein>
<comment type="caution">
    <text evidence="1">The sequence shown here is derived from an EMBL/GenBank/DDBJ whole genome shotgun (WGS) entry which is preliminary data.</text>
</comment>
<sequence length="312" mass="35569">MICFLDCLDPTTMLTQKLTYQNHCSETWSVKSLSGEEYLIQIGFPRDWKSSSQGPIDVPVPIIYLTDGNSVFLTALEALHRRLSMCPPPFPTGVVVAIGYPISPDSNSVMCPRRTWDLTPPAANSSESEGGADMFLDFIENRVRPLLRRRLQETRRATAGQEALYGHSFGGLFALHALFTRPTMFNCFLASSPSIWWSNQFILSEEVIFSAPENDRGSKPSLMLFVGGQEQDPPRKRHEREKEYEKRSKRHYERRMVDNVLDMQNRLRLSRNLEFLAAKIYEGEDHGTVIACSISKGLAIFFENWPFEPSSY</sequence>
<reference evidence="1 2" key="1">
    <citation type="journal article" date="2020" name="Phytopathology">
        <title>Genome Sequence Resources of Colletotrichum truncatum, C. plurivorum, C. musicola, and C. sojae: Four Species Pathogenic to Soybean (Glycine max).</title>
        <authorList>
            <person name="Rogerio F."/>
            <person name="Boufleur T.R."/>
            <person name="Ciampi-Guillardi M."/>
            <person name="Sukno S.A."/>
            <person name="Thon M.R."/>
            <person name="Massola Junior N.S."/>
            <person name="Baroncelli R."/>
        </authorList>
    </citation>
    <scope>NUCLEOTIDE SEQUENCE [LARGE SCALE GENOMIC DNA]</scope>
    <source>
        <strain evidence="1 2">CMES1059</strain>
    </source>
</reference>
<organism evidence="1 2">
    <name type="scientific">Colletotrichum truncatum</name>
    <name type="common">Anthracnose fungus</name>
    <name type="synonym">Colletotrichum capsici</name>
    <dbReference type="NCBI Taxonomy" id="5467"/>
    <lineage>
        <taxon>Eukaryota</taxon>
        <taxon>Fungi</taxon>
        <taxon>Dikarya</taxon>
        <taxon>Ascomycota</taxon>
        <taxon>Pezizomycotina</taxon>
        <taxon>Sordariomycetes</taxon>
        <taxon>Hypocreomycetidae</taxon>
        <taxon>Glomerellales</taxon>
        <taxon>Glomerellaceae</taxon>
        <taxon>Colletotrichum</taxon>
        <taxon>Colletotrichum truncatum species complex</taxon>
    </lineage>
</organism>
<evidence type="ECO:0000313" key="2">
    <source>
        <dbReference type="Proteomes" id="UP000805649"/>
    </source>
</evidence>
<gene>
    <name evidence="1" type="ORF">CTRU02_202959</name>
</gene>
<proteinExistence type="predicted"/>
<keyword evidence="2" id="KW-1185">Reference proteome</keyword>
<dbReference type="Proteomes" id="UP000805649">
    <property type="component" value="Unassembled WGS sequence"/>
</dbReference>
<evidence type="ECO:0000313" key="1">
    <source>
        <dbReference type="EMBL" id="KAL0940196.1"/>
    </source>
</evidence>
<name>A0ACC3Z7X1_COLTU</name>
<dbReference type="EMBL" id="VUJX02000002">
    <property type="protein sequence ID" value="KAL0940196.1"/>
    <property type="molecule type" value="Genomic_DNA"/>
</dbReference>